<dbReference type="EMBL" id="BSYO01000001">
    <property type="protein sequence ID" value="GMG98543.1"/>
    <property type="molecule type" value="Genomic_DNA"/>
</dbReference>
<reference evidence="1" key="1">
    <citation type="submission" date="2023-05" db="EMBL/GenBank/DDBJ databases">
        <title>Nepenthes gracilis genome sequencing.</title>
        <authorList>
            <person name="Fukushima K."/>
        </authorList>
    </citation>
    <scope>NUCLEOTIDE SEQUENCE</scope>
    <source>
        <strain evidence="1">SING2019-196</strain>
    </source>
</reference>
<evidence type="ECO:0000313" key="2">
    <source>
        <dbReference type="Proteomes" id="UP001279734"/>
    </source>
</evidence>
<protein>
    <submittedName>
        <fullName evidence="1">Uncharacterized protein</fullName>
    </submittedName>
</protein>
<organism evidence="1 2">
    <name type="scientific">Nepenthes gracilis</name>
    <name type="common">Slender pitcher plant</name>
    <dbReference type="NCBI Taxonomy" id="150966"/>
    <lineage>
        <taxon>Eukaryota</taxon>
        <taxon>Viridiplantae</taxon>
        <taxon>Streptophyta</taxon>
        <taxon>Embryophyta</taxon>
        <taxon>Tracheophyta</taxon>
        <taxon>Spermatophyta</taxon>
        <taxon>Magnoliopsida</taxon>
        <taxon>eudicotyledons</taxon>
        <taxon>Gunneridae</taxon>
        <taxon>Pentapetalae</taxon>
        <taxon>Caryophyllales</taxon>
        <taxon>Nepenthaceae</taxon>
        <taxon>Nepenthes</taxon>
    </lineage>
</organism>
<name>A0AAD3P2X1_NEPGR</name>
<evidence type="ECO:0000313" key="1">
    <source>
        <dbReference type="EMBL" id="GMG98543.1"/>
    </source>
</evidence>
<dbReference type="Proteomes" id="UP001279734">
    <property type="component" value="Unassembled WGS sequence"/>
</dbReference>
<comment type="caution">
    <text evidence="1">The sequence shown here is derived from an EMBL/GenBank/DDBJ whole genome shotgun (WGS) entry which is preliminary data.</text>
</comment>
<proteinExistence type="predicted"/>
<gene>
    <name evidence="1" type="ORF">Nepgr_000383</name>
</gene>
<accession>A0AAD3P2X1</accession>
<sequence>MRDDERNCGSVGRRFTLNSDWEIRVPFARQRVVDIRLQSFTKTCTRNHVSSLKITENKIYAELVREMPGILEHAAPPYFSSPQVHITSQH</sequence>
<dbReference type="AlphaFoldDB" id="A0AAD3P2X1"/>
<keyword evidence="2" id="KW-1185">Reference proteome</keyword>